<evidence type="ECO:0000256" key="1">
    <source>
        <dbReference type="SAM" id="Coils"/>
    </source>
</evidence>
<reference evidence="2 3" key="1">
    <citation type="submission" date="2016-11" db="EMBL/GenBank/DDBJ databases">
        <title>The macronuclear genome of Stentor coeruleus: a giant cell with tiny introns.</title>
        <authorList>
            <person name="Slabodnick M."/>
            <person name="Ruby J.G."/>
            <person name="Reiff S.B."/>
            <person name="Swart E.C."/>
            <person name="Gosai S."/>
            <person name="Prabakaran S."/>
            <person name="Witkowska E."/>
            <person name="Larue G.E."/>
            <person name="Fisher S."/>
            <person name="Freeman R.M."/>
            <person name="Gunawardena J."/>
            <person name="Chu W."/>
            <person name="Stover N.A."/>
            <person name="Gregory B.D."/>
            <person name="Nowacki M."/>
            <person name="Derisi J."/>
            <person name="Roy S.W."/>
            <person name="Marshall W.F."/>
            <person name="Sood P."/>
        </authorList>
    </citation>
    <scope>NUCLEOTIDE SEQUENCE [LARGE SCALE GENOMIC DNA]</scope>
    <source>
        <strain evidence="2">WM001</strain>
    </source>
</reference>
<protein>
    <submittedName>
        <fullName evidence="2">Uncharacterized protein</fullName>
    </submittedName>
</protein>
<gene>
    <name evidence="2" type="ORF">SteCoe_18395</name>
</gene>
<organism evidence="2 3">
    <name type="scientific">Stentor coeruleus</name>
    <dbReference type="NCBI Taxonomy" id="5963"/>
    <lineage>
        <taxon>Eukaryota</taxon>
        <taxon>Sar</taxon>
        <taxon>Alveolata</taxon>
        <taxon>Ciliophora</taxon>
        <taxon>Postciliodesmatophora</taxon>
        <taxon>Heterotrichea</taxon>
        <taxon>Heterotrichida</taxon>
        <taxon>Stentoridae</taxon>
        <taxon>Stentor</taxon>
    </lineage>
</organism>
<keyword evidence="1" id="KW-0175">Coiled coil</keyword>
<dbReference type="AlphaFoldDB" id="A0A1R2BWH9"/>
<evidence type="ECO:0000313" key="2">
    <source>
        <dbReference type="EMBL" id="OMJ81173.1"/>
    </source>
</evidence>
<dbReference type="Proteomes" id="UP000187209">
    <property type="component" value="Unassembled WGS sequence"/>
</dbReference>
<accession>A0A1R2BWH9</accession>
<keyword evidence="3" id="KW-1185">Reference proteome</keyword>
<name>A0A1R2BWH9_9CILI</name>
<dbReference type="EMBL" id="MPUH01000390">
    <property type="protein sequence ID" value="OMJ81173.1"/>
    <property type="molecule type" value="Genomic_DNA"/>
</dbReference>
<evidence type="ECO:0000313" key="3">
    <source>
        <dbReference type="Proteomes" id="UP000187209"/>
    </source>
</evidence>
<comment type="caution">
    <text evidence="2">The sequence shown here is derived from an EMBL/GenBank/DDBJ whole genome shotgun (WGS) entry which is preliminary data.</text>
</comment>
<proteinExistence type="predicted"/>
<sequence>MKSLQSNVFIQTKLAQVSKNHNFSNSSLSKSILSPSSIQLFKFGVAKKAFQSSEKQKSNRNSHTITIKDSSSERKSDLFDTLSPTYNHHIHEKSMSQSTEFISEEISLIKAKLVDKENHIKTLLEENTKLKESNFMLKKLCDKYTNDDYKFIKVKENGYQCEKCRNKKSTIMKYEHQVVFEKISKTTGLEMKFLMNDIIKEDDLKTSIEKLSNRSIYLQVHNKYTTIQENYTNLRENKTAEEKKTQICKWSNEELIRKVLSYADILYEKNLEIKSITEQKNQILNNLSLAQKEIKEFFELREYINYLLDLIRDLRKDMKNLAVKHNSHENIELKKTVPKEIIDNITSIARKAKMGMSDVVKKVILRMKNKNDE</sequence>
<feature type="coiled-coil region" evidence="1">
    <location>
        <begin position="273"/>
        <end position="331"/>
    </location>
</feature>